<dbReference type="Pfam" id="PF14659">
    <property type="entry name" value="Phage_int_SAM_3"/>
    <property type="match status" value="1"/>
</dbReference>
<evidence type="ECO:0000256" key="1">
    <source>
        <dbReference type="ARBA" id="ARBA00003283"/>
    </source>
</evidence>
<dbReference type="STRING" id="84029.CROST_10880"/>
<name>A0A1S8LD37_9CLOT</name>
<dbReference type="Pfam" id="PF00589">
    <property type="entry name" value="Phage_integrase"/>
    <property type="match status" value="1"/>
</dbReference>
<dbReference type="Gene3D" id="1.10.150.130">
    <property type="match status" value="1"/>
</dbReference>
<dbReference type="Proteomes" id="UP000190951">
    <property type="component" value="Chromosome"/>
</dbReference>
<dbReference type="PROSITE" id="PS51898">
    <property type="entry name" value="TYR_RECOMBINASE"/>
    <property type="match status" value="1"/>
</dbReference>
<dbReference type="PANTHER" id="PTHR30349:SF41">
    <property type="entry name" value="INTEGRASE_RECOMBINASE PROTEIN MJ0367-RELATED"/>
    <property type="match status" value="1"/>
</dbReference>
<dbReference type="InterPro" id="IPR004107">
    <property type="entry name" value="Integrase_SAM-like_N"/>
</dbReference>
<evidence type="ECO:0000256" key="3">
    <source>
        <dbReference type="ARBA" id="ARBA00022908"/>
    </source>
</evidence>
<evidence type="ECO:0000313" key="6">
    <source>
        <dbReference type="EMBL" id="URZ10904.1"/>
    </source>
</evidence>
<evidence type="ECO:0000256" key="4">
    <source>
        <dbReference type="ARBA" id="ARBA00023125"/>
    </source>
</evidence>
<dbReference type="PROSITE" id="PS51900">
    <property type="entry name" value="CB"/>
    <property type="match status" value="1"/>
</dbReference>
<accession>A0A1S8LD37</accession>
<dbReference type="SUPFAM" id="SSF56349">
    <property type="entry name" value="DNA breaking-rejoining enzymes"/>
    <property type="match status" value="1"/>
</dbReference>
<evidence type="ECO:0000256" key="5">
    <source>
        <dbReference type="ARBA" id="ARBA00023172"/>
    </source>
</evidence>
<dbReference type="PANTHER" id="PTHR30349">
    <property type="entry name" value="PHAGE INTEGRASE-RELATED"/>
    <property type="match status" value="1"/>
</dbReference>
<dbReference type="CDD" id="cd01189">
    <property type="entry name" value="INT_ICEBs1_C_like"/>
    <property type="match status" value="1"/>
</dbReference>
<dbReference type="RefSeq" id="WP_077835405.1">
    <property type="nucleotide sequence ID" value="NZ_CP096983.1"/>
</dbReference>
<proteinExistence type="inferred from homology"/>
<evidence type="ECO:0000313" key="7">
    <source>
        <dbReference type="Proteomes" id="UP000190951"/>
    </source>
</evidence>
<dbReference type="GO" id="GO:0003677">
    <property type="term" value="F:DNA binding"/>
    <property type="evidence" value="ECO:0007669"/>
    <property type="project" value="UniProtKB-UniRule"/>
</dbReference>
<dbReference type="InterPro" id="IPR010998">
    <property type="entry name" value="Integrase_recombinase_N"/>
</dbReference>
<dbReference type="Gene3D" id="1.10.443.10">
    <property type="entry name" value="Intergrase catalytic core"/>
    <property type="match status" value="1"/>
</dbReference>
<comment type="function">
    <text evidence="1">Site-specific tyrosine recombinase, which acts by catalyzing the cutting and rejoining of the recombining DNA molecules.</text>
</comment>
<keyword evidence="7" id="KW-1185">Reference proteome</keyword>
<dbReference type="GO" id="GO:0006310">
    <property type="term" value="P:DNA recombination"/>
    <property type="evidence" value="ECO:0007669"/>
    <property type="project" value="UniProtKB-KW"/>
</dbReference>
<dbReference type="EMBL" id="CP096983">
    <property type="protein sequence ID" value="URZ10904.1"/>
    <property type="molecule type" value="Genomic_DNA"/>
</dbReference>
<dbReference type="InterPro" id="IPR002104">
    <property type="entry name" value="Integrase_catalytic"/>
</dbReference>
<sequence>MASKTNCIKNGKEYYRTTATIGRDSKGNLIRKEFYGKNKKEAEEKKTEYLNSIQNGLTANFDKISLGCLMHTWLFEVQKIKVKPTSFERYEGIFRNYIQVAPFYGKKIKDIKQLELQRYYNHLFKSGKSSNSIKFLNKLLKNFFNYSIDEGYLIKNLCNNNLIIPGKDTKVKKEIEVFNNEEIKKLIDTSNGHRLKLLILLALGTGLRQGELLALTWNDIDFIKKEINVEKTIKKVKTFDDEGKSVGKKILIQSPKSVTSNRLVPIPSNLIELLKNHRIIQNIEKENADIIYTDNNLVFATCTGNFISTKNLFNSYSALLVKAKIKHKKFHALRHTYASQLFKVGVPLKTVQTLLGHSDISITANIYTHVMPSQKTNAVEKLNSLFT</sequence>
<protein>
    <submittedName>
        <fullName evidence="6">Tyrosine recombinase XerC</fullName>
    </submittedName>
</protein>
<dbReference type="InterPro" id="IPR050090">
    <property type="entry name" value="Tyrosine_recombinase_XerCD"/>
</dbReference>
<dbReference type="AlphaFoldDB" id="A0A1S8LD37"/>
<reference evidence="6 7" key="1">
    <citation type="submission" date="2022-04" db="EMBL/GenBank/DDBJ databases">
        <title>Genome sequence of C. roseum typestrain.</title>
        <authorList>
            <person name="Poehlein A."/>
            <person name="Schoch T."/>
            <person name="Duerre P."/>
            <person name="Daniel R."/>
        </authorList>
    </citation>
    <scope>NUCLEOTIDE SEQUENCE [LARGE SCALE GENOMIC DNA]</scope>
    <source>
        <strain evidence="6 7">DSM 7320</strain>
    </source>
</reference>
<dbReference type="InterPro" id="IPR011010">
    <property type="entry name" value="DNA_brk_join_enz"/>
</dbReference>
<keyword evidence="3" id="KW-0229">DNA integration</keyword>
<dbReference type="InterPro" id="IPR044068">
    <property type="entry name" value="CB"/>
</dbReference>
<dbReference type="InterPro" id="IPR013762">
    <property type="entry name" value="Integrase-like_cat_sf"/>
</dbReference>
<dbReference type="KEGG" id="crw:CROST_016200"/>
<gene>
    <name evidence="6" type="primary">xerC_8</name>
    <name evidence="6" type="ORF">CROST_016200</name>
</gene>
<evidence type="ECO:0000256" key="2">
    <source>
        <dbReference type="ARBA" id="ARBA00008857"/>
    </source>
</evidence>
<organism evidence="6 7">
    <name type="scientific">Clostridium felsineum</name>
    <dbReference type="NCBI Taxonomy" id="36839"/>
    <lineage>
        <taxon>Bacteria</taxon>
        <taxon>Bacillati</taxon>
        <taxon>Bacillota</taxon>
        <taxon>Clostridia</taxon>
        <taxon>Eubacteriales</taxon>
        <taxon>Clostridiaceae</taxon>
        <taxon>Clostridium</taxon>
    </lineage>
</organism>
<keyword evidence="4" id="KW-0238">DNA-binding</keyword>
<comment type="similarity">
    <text evidence="2">Belongs to the 'phage' integrase family.</text>
</comment>
<dbReference type="GO" id="GO:0015074">
    <property type="term" value="P:DNA integration"/>
    <property type="evidence" value="ECO:0007669"/>
    <property type="project" value="UniProtKB-KW"/>
</dbReference>
<keyword evidence="5" id="KW-0233">DNA recombination</keyword>